<sequence length="117" mass="13229">MNLVLKALQDNGTWSIVLLPSNAYVIGCKWVYKVKLKANGEIERYKARLVAKGYSQVAGFDYQETFNLLAKQSTVRVFFALVAANAWSLSQLDVNNAFFNGDLDEDIYMEIPQGYHV</sequence>
<evidence type="ECO:0000313" key="2">
    <source>
        <dbReference type="EMBL" id="EOY00392.1"/>
    </source>
</evidence>
<dbReference type="EMBL" id="CM001880">
    <property type="protein sequence ID" value="EOY00392.1"/>
    <property type="molecule type" value="Genomic_DNA"/>
</dbReference>
<organism evidence="2 3">
    <name type="scientific">Theobroma cacao</name>
    <name type="common">Cacao</name>
    <name type="synonym">Cocoa</name>
    <dbReference type="NCBI Taxonomy" id="3641"/>
    <lineage>
        <taxon>Eukaryota</taxon>
        <taxon>Viridiplantae</taxon>
        <taxon>Streptophyta</taxon>
        <taxon>Embryophyta</taxon>
        <taxon>Tracheophyta</taxon>
        <taxon>Spermatophyta</taxon>
        <taxon>Magnoliopsida</taxon>
        <taxon>eudicotyledons</taxon>
        <taxon>Gunneridae</taxon>
        <taxon>Pentapetalae</taxon>
        <taxon>rosids</taxon>
        <taxon>malvids</taxon>
        <taxon>Malvales</taxon>
        <taxon>Malvaceae</taxon>
        <taxon>Byttnerioideae</taxon>
        <taxon>Theobroma</taxon>
    </lineage>
</organism>
<keyword evidence="3" id="KW-1185">Reference proteome</keyword>
<dbReference type="Pfam" id="PF07727">
    <property type="entry name" value="RVT_2"/>
    <property type="match status" value="1"/>
</dbReference>
<evidence type="ECO:0000313" key="3">
    <source>
        <dbReference type="Proteomes" id="UP000026915"/>
    </source>
</evidence>
<dbReference type="Gramene" id="EOY00392">
    <property type="protein sequence ID" value="EOY00392"/>
    <property type="gene ID" value="TCM_010261"/>
</dbReference>
<accession>A0A061E7P9</accession>
<feature type="domain" description="Reverse transcriptase Ty1/copia-type" evidence="1">
    <location>
        <begin position="11"/>
        <end position="116"/>
    </location>
</feature>
<dbReference type="HOGENOM" id="CLU_001650_17_2_1"/>
<dbReference type="STRING" id="3641.A0A061E7P9"/>
<reference evidence="2 3" key="1">
    <citation type="journal article" date="2013" name="Genome Biol.">
        <title>The genome sequence of the most widely cultivated cacao type and its use to identify candidate genes regulating pod color.</title>
        <authorList>
            <person name="Motamayor J.C."/>
            <person name="Mockaitis K."/>
            <person name="Schmutz J."/>
            <person name="Haiminen N."/>
            <person name="Iii D.L."/>
            <person name="Cornejo O."/>
            <person name="Findley S.D."/>
            <person name="Zheng P."/>
            <person name="Utro F."/>
            <person name="Royaert S."/>
            <person name="Saski C."/>
            <person name="Jenkins J."/>
            <person name="Podicheti R."/>
            <person name="Zhao M."/>
            <person name="Scheffler B.E."/>
            <person name="Stack J.C."/>
            <person name="Feltus F.A."/>
            <person name="Mustiga G.M."/>
            <person name="Amores F."/>
            <person name="Phillips W."/>
            <person name="Marelli J.P."/>
            <person name="May G.D."/>
            <person name="Shapiro H."/>
            <person name="Ma J."/>
            <person name="Bustamante C.D."/>
            <person name="Schnell R.J."/>
            <person name="Main D."/>
            <person name="Gilbert D."/>
            <person name="Parida L."/>
            <person name="Kuhn D.N."/>
        </authorList>
    </citation>
    <scope>NUCLEOTIDE SEQUENCE [LARGE SCALE GENOMIC DNA]</scope>
    <source>
        <strain evidence="3">cv. Matina 1-6</strain>
    </source>
</reference>
<dbReference type="InterPro" id="IPR013103">
    <property type="entry name" value="RVT_2"/>
</dbReference>
<dbReference type="SUPFAM" id="SSF56672">
    <property type="entry name" value="DNA/RNA polymerases"/>
    <property type="match status" value="1"/>
</dbReference>
<name>A0A061E7P9_THECC</name>
<dbReference type="OMA" id="WIVAIKY"/>
<evidence type="ECO:0000259" key="1">
    <source>
        <dbReference type="Pfam" id="PF07727"/>
    </source>
</evidence>
<dbReference type="InterPro" id="IPR043502">
    <property type="entry name" value="DNA/RNA_pol_sf"/>
</dbReference>
<dbReference type="AlphaFoldDB" id="A0A061E7P9"/>
<gene>
    <name evidence="2" type="ORF">TCM_010261</name>
</gene>
<dbReference type="InParanoid" id="A0A061E7P9"/>
<proteinExistence type="predicted"/>
<dbReference type="eggNOG" id="KOG0017">
    <property type="taxonomic scope" value="Eukaryota"/>
</dbReference>
<protein>
    <submittedName>
        <fullName evidence="2">Retroelement polyprotein, putative</fullName>
    </submittedName>
</protein>
<dbReference type="Proteomes" id="UP000026915">
    <property type="component" value="Chromosome 2"/>
</dbReference>